<dbReference type="Pfam" id="PF24712">
    <property type="entry name" value="YxiG_2"/>
    <property type="match status" value="1"/>
</dbReference>
<gene>
    <name evidence="2" type="ORF">EV192_104323</name>
</gene>
<dbReference type="OrthoDB" id="3685701at2"/>
<dbReference type="Proteomes" id="UP000295680">
    <property type="component" value="Unassembled WGS sequence"/>
</dbReference>
<evidence type="ECO:0000313" key="3">
    <source>
        <dbReference type="Proteomes" id="UP000295680"/>
    </source>
</evidence>
<sequence>MPRVDVHRISDAFEDVFDQALVFHGFADYMRDYDVFVYATADPRTGISPEYLRYRFKYCVRASVTSTVSPEVWRRSLDDRLIDFEQGHDLDGYVWGVRWQALYPGMKLLPGTAETDAWSARVGLPFHEAVIETNGHSISLVFSDLSVNRIEPGYSLFTGHNDQTEAGTL</sequence>
<reference evidence="2 3" key="1">
    <citation type="submission" date="2019-03" db="EMBL/GenBank/DDBJ databases">
        <title>Genomic Encyclopedia of Type Strains, Phase IV (KMG-IV): sequencing the most valuable type-strain genomes for metagenomic binning, comparative biology and taxonomic classification.</title>
        <authorList>
            <person name="Goeker M."/>
        </authorList>
    </citation>
    <scope>NUCLEOTIDE SEQUENCE [LARGE SCALE GENOMIC DNA]</scope>
    <source>
        <strain evidence="2 3">DSM 45934</strain>
    </source>
</reference>
<evidence type="ECO:0000259" key="1">
    <source>
        <dbReference type="Pfam" id="PF24712"/>
    </source>
</evidence>
<accession>A0A4R2JHX2</accession>
<name>A0A4R2JHX2_9PSEU</name>
<feature type="domain" description="YxiG-like" evidence="1">
    <location>
        <begin position="5"/>
        <end position="159"/>
    </location>
</feature>
<evidence type="ECO:0000313" key="2">
    <source>
        <dbReference type="EMBL" id="TCO59481.1"/>
    </source>
</evidence>
<comment type="caution">
    <text evidence="2">The sequence shown here is derived from an EMBL/GenBank/DDBJ whole genome shotgun (WGS) entry which is preliminary data.</text>
</comment>
<protein>
    <recommendedName>
        <fullName evidence="1">YxiG-like domain-containing protein</fullName>
    </recommendedName>
</protein>
<dbReference type="AlphaFoldDB" id="A0A4R2JHX2"/>
<dbReference type="EMBL" id="SLWS01000004">
    <property type="protein sequence ID" value="TCO59481.1"/>
    <property type="molecule type" value="Genomic_DNA"/>
</dbReference>
<organism evidence="2 3">
    <name type="scientific">Actinocrispum wychmicini</name>
    <dbReference type="NCBI Taxonomy" id="1213861"/>
    <lineage>
        <taxon>Bacteria</taxon>
        <taxon>Bacillati</taxon>
        <taxon>Actinomycetota</taxon>
        <taxon>Actinomycetes</taxon>
        <taxon>Pseudonocardiales</taxon>
        <taxon>Pseudonocardiaceae</taxon>
        <taxon>Actinocrispum</taxon>
    </lineage>
</organism>
<proteinExistence type="predicted"/>
<keyword evidence="3" id="KW-1185">Reference proteome</keyword>
<dbReference type="InterPro" id="IPR058188">
    <property type="entry name" value="YxiG-like"/>
</dbReference>